<protein>
    <recommendedName>
        <fullName evidence="4">Glutathione peroxidase</fullName>
    </recommendedName>
</protein>
<dbReference type="PANTHER" id="PTHR33970:SF1">
    <property type="entry name" value="VIOLAXANTHIN DE-EPOXIDASE, CHLOROPLASTIC"/>
    <property type="match status" value="1"/>
</dbReference>
<dbReference type="PRINTS" id="PR01011">
    <property type="entry name" value="GLUTPROXDASE"/>
</dbReference>
<dbReference type="PROSITE" id="PS00763">
    <property type="entry name" value="GLUTATHIONE_PEROXID_2"/>
    <property type="match status" value="1"/>
</dbReference>
<dbReference type="InterPro" id="IPR000889">
    <property type="entry name" value="Glutathione_peroxidase"/>
</dbReference>
<evidence type="ECO:0000256" key="4">
    <source>
        <dbReference type="RuleBase" id="RU000499"/>
    </source>
</evidence>
<keyword evidence="3 4" id="KW-0560">Oxidoreductase</keyword>
<dbReference type="PROSITE" id="PS00460">
    <property type="entry name" value="GLUTATHIONE_PEROXID_1"/>
    <property type="match status" value="1"/>
</dbReference>
<sequence length="592" mass="64497">VKTGTCLLQKCQPELARCLIDGECVENLVCLQVCNGKDDESGCQVKCADRYKNDIIDKFNACAITSGGCVPQKIEKGTWKAPPASAIDRAFDPELFQGRWYITAGLNPLFDVFDCQEHFFASPSPGKNGGVKAPALLPTGSLYGKIRWRIPKGSSDFIERSTMQRFVQDPGNPGVLYNHDNEYLHYGDDWYVVGWEPDSYAFIVYKGQNDAWKGYGGATVYTRDSSFPPELTNKMRELASQAGLKWEEFKLTDNSCIAQSVVGLEKTLQDEFYEAEKQLASIEKQFSASGVWFIRLGCTTPGAIALLLFLLGLAGTGAAWWHFRDAPAPARAKPVRLASHEAFLSKHSNAHLLEERFEREVQRRRNGGDGALGAQGQADASLGLGAHHAEAAGAGEGHAAVAAGHDDAAHAAASHLDAVHADAHAAAPPSLYDTSIHGRDASGQEVSMAAYRGKVLLVVNVASQCGYTKTNYEALQSLYMRYAGYGLEILAFPCNQFGGQEPGSLAEIAAWAATTYHVTFPLMDKVDVNGPGETPLFAWLKAHTPGGPPADVDWNFNKFLVDKWGVPRKRYASAVDYPLLEMDVYSELVRTA</sequence>
<dbReference type="Pfam" id="PF00255">
    <property type="entry name" value="GSHPx"/>
    <property type="match status" value="1"/>
</dbReference>
<dbReference type="CDD" id="cd00340">
    <property type="entry name" value="GSH_Peroxidase"/>
    <property type="match status" value="1"/>
</dbReference>
<dbReference type="Gene3D" id="2.40.128.20">
    <property type="match status" value="1"/>
</dbReference>
<dbReference type="PANTHER" id="PTHR33970">
    <property type="entry name" value="VIOLAXANTHIN DE-EPOXIDASE, CHLOROPLASTIC-RELATED"/>
    <property type="match status" value="1"/>
</dbReference>
<evidence type="ECO:0000256" key="5">
    <source>
        <dbReference type="SAM" id="Phobius"/>
    </source>
</evidence>
<feature type="non-terminal residue" evidence="7">
    <location>
        <position position="1"/>
    </location>
</feature>
<feature type="transmembrane region" description="Helical" evidence="5">
    <location>
        <begin position="303"/>
        <end position="323"/>
    </location>
</feature>
<dbReference type="Proteomes" id="UP000279271">
    <property type="component" value="Unassembled WGS sequence"/>
</dbReference>
<keyword evidence="5" id="KW-0472">Membrane</keyword>
<dbReference type="Gene3D" id="3.40.30.10">
    <property type="entry name" value="Glutaredoxin"/>
    <property type="match status" value="1"/>
</dbReference>
<feature type="domain" description="VDE lipocalin" evidence="6">
    <location>
        <begin position="4"/>
        <end position="254"/>
    </location>
</feature>
<dbReference type="InterPro" id="IPR029759">
    <property type="entry name" value="GPX_AS"/>
</dbReference>
<name>A0A3M7KQ79_AUXPR</name>
<proteinExistence type="inferred from homology"/>
<dbReference type="GO" id="GO:0006979">
    <property type="term" value="P:response to oxidative stress"/>
    <property type="evidence" value="ECO:0007669"/>
    <property type="project" value="InterPro"/>
</dbReference>
<dbReference type="GO" id="GO:0046422">
    <property type="term" value="F:violaxanthin de-epoxidase activity"/>
    <property type="evidence" value="ECO:0007669"/>
    <property type="project" value="InterPro"/>
</dbReference>
<dbReference type="Pfam" id="PF07137">
    <property type="entry name" value="VDE"/>
    <property type="match status" value="1"/>
</dbReference>
<dbReference type="SUPFAM" id="SSF52833">
    <property type="entry name" value="Thioredoxin-like"/>
    <property type="match status" value="1"/>
</dbReference>
<organism evidence="7 8">
    <name type="scientific">Auxenochlorella protothecoides</name>
    <name type="common">Green microalga</name>
    <name type="synonym">Chlorella protothecoides</name>
    <dbReference type="NCBI Taxonomy" id="3075"/>
    <lineage>
        <taxon>Eukaryota</taxon>
        <taxon>Viridiplantae</taxon>
        <taxon>Chlorophyta</taxon>
        <taxon>core chlorophytes</taxon>
        <taxon>Trebouxiophyceae</taxon>
        <taxon>Chlorellales</taxon>
        <taxon>Chlorellaceae</taxon>
        <taxon>Auxenochlorella</taxon>
    </lineage>
</organism>
<reference evidence="8" key="1">
    <citation type="journal article" date="2018" name="Algal Res.">
        <title>Characterization of plant carbon substrate utilization by Auxenochlorella protothecoides.</title>
        <authorList>
            <person name="Vogler B.W."/>
            <person name="Starkenburg S.R."/>
            <person name="Sudasinghe N."/>
            <person name="Schambach J.Y."/>
            <person name="Rollin J.A."/>
            <person name="Pattathil S."/>
            <person name="Barry A.N."/>
        </authorList>
    </citation>
    <scope>NUCLEOTIDE SEQUENCE [LARGE SCALE GENOMIC DNA]</scope>
    <source>
        <strain evidence="8">UTEX 25</strain>
    </source>
</reference>
<comment type="caution">
    <text evidence="7">The sequence shown here is derived from an EMBL/GenBank/DDBJ whole genome shotgun (WGS) entry which is preliminary data.</text>
</comment>
<dbReference type="EMBL" id="QOKY01000202">
    <property type="protein sequence ID" value="RMZ52698.1"/>
    <property type="molecule type" value="Genomic_DNA"/>
</dbReference>
<dbReference type="AlphaFoldDB" id="A0A3M7KQ79"/>
<evidence type="ECO:0000313" key="8">
    <source>
        <dbReference type="Proteomes" id="UP000279271"/>
    </source>
</evidence>
<dbReference type="InterPro" id="IPR029760">
    <property type="entry name" value="GPX_CS"/>
</dbReference>
<feature type="non-terminal residue" evidence="7">
    <location>
        <position position="592"/>
    </location>
</feature>
<evidence type="ECO:0000313" key="7">
    <source>
        <dbReference type="EMBL" id="RMZ52698.1"/>
    </source>
</evidence>
<keyword evidence="5" id="KW-1133">Transmembrane helix</keyword>
<dbReference type="InterPro" id="IPR012674">
    <property type="entry name" value="Calycin"/>
</dbReference>
<dbReference type="InterPro" id="IPR010788">
    <property type="entry name" value="VDE_dom"/>
</dbReference>
<comment type="similarity">
    <text evidence="1 4">Belongs to the glutathione peroxidase family.</text>
</comment>
<keyword evidence="2 4" id="KW-0575">Peroxidase</keyword>
<dbReference type="InterPro" id="IPR036249">
    <property type="entry name" value="Thioredoxin-like_sf"/>
</dbReference>
<evidence type="ECO:0000256" key="1">
    <source>
        <dbReference type="ARBA" id="ARBA00006926"/>
    </source>
</evidence>
<dbReference type="PROSITE" id="PS51355">
    <property type="entry name" value="GLUTATHIONE_PEROXID_3"/>
    <property type="match status" value="1"/>
</dbReference>
<keyword evidence="5" id="KW-0812">Transmembrane</keyword>
<evidence type="ECO:0000256" key="3">
    <source>
        <dbReference type="ARBA" id="ARBA00023002"/>
    </source>
</evidence>
<accession>A0A3M7KQ79</accession>
<dbReference type="GO" id="GO:0004601">
    <property type="term" value="F:peroxidase activity"/>
    <property type="evidence" value="ECO:0007669"/>
    <property type="project" value="UniProtKB-KW"/>
</dbReference>
<dbReference type="SUPFAM" id="SSF50814">
    <property type="entry name" value="Lipocalins"/>
    <property type="match status" value="1"/>
</dbReference>
<dbReference type="InterPro" id="IPR044682">
    <property type="entry name" value="VDE"/>
</dbReference>
<dbReference type="GO" id="GO:0010028">
    <property type="term" value="P:xanthophyll cycle"/>
    <property type="evidence" value="ECO:0007669"/>
    <property type="project" value="InterPro"/>
</dbReference>
<evidence type="ECO:0000256" key="2">
    <source>
        <dbReference type="ARBA" id="ARBA00022559"/>
    </source>
</evidence>
<evidence type="ECO:0000259" key="6">
    <source>
        <dbReference type="Pfam" id="PF07137"/>
    </source>
</evidence>
<gene>
    <name evidence="7" type="ORF">APUTEX25_000817</name>
</gene>